<dbReference type="SUPFAM" id="SSF52141">
    <property type="entry name" value="Uracil-DNA glycosylase-like"/>
    <property type="match status" value="1"/>
</dbReference>
<accession>A0ABU1VC69</accession>
<keyword evidence="3" id="KW-1185">Reference proteome</keyword>
<dbReference type="SMART" id="SM00987">
    <property type="entry name" value="UreE_C"/>
    <property type="match status" value="1"/>
</dbReference>
<dbReference type="Proteomes" id="UP001265550">
    <property type="component" value="Unassembled WGS sequence"/>
</dbReference>
<gene>
    <name evidence="2" type="ORF">J2X09_002801</name>
</gene>
<name>A0ABU1VC69_9BURK</name>
<comment type="caution">
    <text evidence="2">The sequence shown here is derived from an EMBL/GenBank/DDBJ whole genome shotgun (WGS) entry which is preliminary data.</text>
</comment>
<dbReference type="RefSeq" id="WP_204734042.1">
    <property type="nucleotide sequence ID" value="NZ_JAVDWE010000007.1"/>
</dbReference>
<feature type="domain" description="Uracil-DNA glycosylase-like" evidence="1">
    <location>
        <begin position="25"/>
        <end position="175"/>
    </location>
</feature>
<proteinExistence type="predicted"/>
<dbReference type="SMART" id="SM00986">
    <property type="entry name" value="UDG"/>
    <property type="match status" value="1"/>
</dbReference>
<dbReference type="Gene3D" id="3.40.470.10">
    <property type="entry name" value="Uracil-DNA glycosylase-like domain"/>
    <property type="match status" value="1"/>
</dbReference>
<dbReference type="InterPro" id="IPR026353">
    <property type="entry name" value="Hypoxan-DNA_Glyclase"/>
</dbReference>
<reference evidence="2 3" key="1">
    <citation type="submission" date="2023-07" db="EMBL/GenBank/DDBJ databases">
        <title>Sorghum-associated microbial communities from plants grown in Nebraska, USA.</title>
        <authorList>
            <person name="Schachtman D."/>
        </authorList>
    </citation>
    <scope>NUCLEOTIDE SEQUENCE [LARGE SCALE GENOMIC DNA]</scope>
    <source>
        <strain evidence="2 3">BE240</strain>
    </source>
</reference>
<dbReference type="NCBIfam" id="TIGR04274">
    <property type="entry name" value="hypoxanDNAglyco"/>
    <property type="match status" value="1"/>
</dbReference>
<protein>
    <submittedName>
        <fullName evidence="2">Hypoxanthine-DNA glycosylase</fullName>
    </submittedName>
</protein>
<sequence length="182" mass="20045">MSTAPGHTKPKRTDGAPVSRLQGLAPVLSSNTRVLVLGSFPGAASLRAQQYYGHPQNHFWKILGALWAQPLTGMSYEDRLAVLCERGLGVWDVYGACEREGSLDADILNAELNDFSVVRWRCPQLEAIAHNGGESFRHARHTERLGVPVYKLPSTSPANASWSFDRKLEAWAEVLRRHGVAA</sequence>
<evidence type="ECO:0000259" key="1">
    <source>
        <dbReference type="SMART" id="SM00986"/>
    </source>
</evidence>
<dbReference type="CDD" id="cd10032">
    <property type="entry name" value="UDG-F6_HDG"/>
    <property type="match status" value="1"/>
</dbReference>
<evidence type="ECO:0000313" key="2">
    <source>
        <dbReference type="EMBL" id="MDR7095057.1"/>
    </source>
</evidence>
<dbReference type="EMBL" id="JAVDWE010000007">
    <property type="protein sequence ID" value="MDR7095057.1"/>
    <property type="molecule type" value="Genomic_DNA"/>
</dbReference>
<dbReference type="InterPro" id="IPR036895">
    <property type="entry name" value="Uracil-DNA_glycosylase-like_sf"/>
</dbReference>
<organism evidence="2 3">
    <name type="scientific">Hydrogenophaga laconesensis</name>
    <dbReference type="NCBI Taxonomy" id="1805971"/>
    <lineage>
        <taxon>Bacteria</taxon>
        <taxon>Pseudomonadati</taxon>
        <taxon>Pseudomonadota</taxon>
        <taxon>Betaproteobacteria</taxon>
        <taxon>Burkholderiales</taxon>
        <taxon>Comamonadaceae</taxon>
        <taxon>Hydrogenophaga</taxon>
    </lineage>
</organism>
<dbReference type="InterPro" id="IPR005122">
    <property type="entry name" value="Uracil-DNA_glycosylase-like"/>
</dbReference>
<evidence type="ECO:0000313" key="3">
    <source>
        <dbReference type="Proteomes" id="UP001265550"/>
    </source>
</evidence>
<dbReference type="Pfam" id="PF03167">
    <property type="entry name" value="UDG"/>
    <property type="match status" value="1"/>
</dbReference>